<comment type="caution">
    <text evidence="2">The sequence shown here is derived from an EMBL/GenBank/DDBJ whole genome shotgun (WGS) entry which is preliminary data.</text>
</comment>
<organism evidence="2 3">
    <name type="scientific">Phascolomyces articulosus</name>
    <dbReference type="NCBI Taxonomy" id="60185"/>
    <lineage>
        <taxon>Eukaryota</taxon>
        <taxon>Fungi</taxon>
        <taxon>Fungi incertae sedis</taxon>
        <taxon>Mucoromycota</taxon>
        <taxon>Mucoromycotina</taxon>
        <taxon>Mucoromycetes</taxon>
        <taxon>Mucorales</taxon>
        <taxon>Lichtheimiaceae</taxon>
        <taxon>Phascolomyces</taxon>
    </lineage>
</organism>
<dbReference type="EMBL" id="JAIXMP010000049">
    <property type="protein sequence ID" value="KAI9245857.1"/>
    <property type="molecule type" value="Genomic_DNA"/>
</dbReference>
<keyword evidence="3" id="KW-1185">Reference proteome</keyword>
<keyword evidence="1" id="KW-0812">Transmembrane</keyword>
<feature type="transmembrane region" description="Helical" evidence="1">
    <location>
        <begin position="21"/>
        <end position="39"/>
    </location>
</feature>
<evidence type="ECO:0000313" key="2">
    <source>
        <dbReference type="EMBL" id="KAI9245857.1"/>
    </source>
</evidence>
<accession>A0AAD5P7N9</accession>
<keyword evidence="1" id="KW-1133">Transmembrane helix</keyword>
<sequence length="80" mass="9231">MSINCFFSINHNDNVSSSSNLIIYNGSMVMYICTYVYGYNCPMVKSLLPQSSSLFKHIIIIILLLLPKFYFLYKPLPPKK</sequence>
<evidence type="ECO:0000313" key="3">
    <source>
        <dbReference type="Proteomes" id="UP001209540"/>
    </source>
</evidence>
<reference evidence="2" key="1">
    <citation type="journal article" date="2022" name="IScience">
        <title>Evolution of zygomycete secretomes and the origins of terrestrial fungal ecologies.</title>
        <authorList>
            <person name="Chang Y."/>
            <person name="Wang Y."/>
            <person name="Mondo S."/>
            <person name="Ahrendt S."/>
            <person name="Andreopoulos W."/>
            <person name="Barry K."/>
            <person name="Beard J."/>
            <person name="Benny G.L."/>
            <person name="Blankenship S."/>
            <person name="Bonito G."/>
            <person name="Cuomo C."/>
            <person name="Desiro A."/>
            <person name="Gervers K.A."/>
            <person name="Hundley H."/>
            <person name="Kuo A."/>
            <person name="LaButti K."/>
            <person name="Lang B.F."/>
            <person name="Lipzen A."/>
            <person name="O'Donnell K."/>
            <person name="Pangilinan J."/>
            <person name="Reynolds N."/>
            <person name="Sandor L."/>
            <person name="Smith M.E."/>
            <person name="Tsang A."/>
            <person name="Grigoriev I.V."/>
            <person name="Stajich J.E."/>
            <person name="Spatafora J.W."/>
        </authorList>
    </citation>
    <scope>NUCLEOTIDE SEQUENCE</scope>
    <source>
        <strain evidence="2">RSA 2281</strain>
    </source>
</reference>
<reference evidence="2" key="2">
    <citation type="submission" date="2023-02" db="EMBL/GenBank/DDBJ databases">
        <authorList>
            <consortium name="DOE Joint Genome Institute"/>
            <person name="Mondo S.J."/>
            <person name="Chang Y."/>
            <person name="Wang Y."/>
            <person name="Ahrendt S."/>
            <person name="Andreopoulos W."/>
            <person name="Barry K."/>
            <person name="Beard J."/>
            <person name="Benny G.L."/>
            <person name="Blankenship S."/>
            <person name="Bonito G."/>
            <person name="Cuomo C."/>
            <person name="Desiro A."/>
            <person name="Gervers K.A."/>
            <person name="Hundley H."/>
            <person name="Kuo A."/>
            <person name="LaButti K."/>
            <person name="Lang B.F."/>
            <person name="Lipzen A."/>
            <person name="O'Donnell K."/>
            <person name="Pangilinan J."/>
            <person name="Reynolds N."/>
            <person name="Sandor L."/>
            <person name="Smith M.W."/>
            <person name="Tsang A."/>
            <person name="Grigoriev I.V."/>
            <person name="Stajich J.E."/>
            <person name="Spatafora J.W."/>
        </authorList>
    </citation>
    <scope>NUCLEOTIDE SEQUENCE</scope>
    <source>
        <strain evidence="2">RSA 2281</strain>
    </source>
</reference>
<dbReference type="AlphaFoldDB" id="A0AAD5P7N9"/>
<evidence type="ECO:0000256" key="1">
    <source>
        <dbReference type="SAM" id="Phobius"/>
    </source>
</evidence>
<proteinExistence type="predicted"/>
<gene>
    <name evidence="2" type="ORF">BDA99DRAFT_527639</name>
</gene>
<dbReference type="Proteomes" id="UP001209540">
    <property type="component" value="Unassembled WGS sequence"/>
</dbReference>
<feature type="transmembrane region" description="Helical" evidence="1">
    <location>
        <begin position="54"/>
        <end position="73"/>
    </location>
</feature>
<name>A0AAD5P7N9_9FUNG</name>
<protein>
    <submittedName>
        <fullName evidence="2">Uncharacterized protein</fullName>
    </submittedName>
</protein>
<keyword evidence="1" id="KW-0472">Membrane</keyword>